<evidence type="ECO:0000256" key="2">
    <source>
        <dbReference type="SAM" id="Phobius"/>
    </source>
</evidence>
<dbReference type="GO" id="GO:0016787">
    <property type="term" value="F:hydrolase activity"/>
    <property type="evidence" value="ECO:0007669"/>
    <property type="project" value="UniProtKB-KW"/>
</dbReference>
<dbReference type="SUPFAM" id="SSF52499">
    <property type="entry name" value="Isochorismatase-like hydrolases"/>
    <property type="match status" value="1"/>
</dbReference>
<organism evidence="4 5">
    <name type="scientific">Nocardia colli</name>
    <dbReference type="NCBI Taxonomy" id="2545717"/>
    <lineage>
        <taxon>Bacteria</taxon>
        <taxon>Bacillati</taxon>
        <taxon>Actinomycetota</taxon>
        <taxon>Actinomycetes</taxon>
        <taxon>Mycobacteriales</taxon>
        <taxon>Nocardiaceae</taxon>
        <taxon>Nocardia</taxon>
    </lineage>
</organism>
<dbReference type="InterPro" id="IPR036380">
    <property type="entry name" value="Isochorismatase-like_sf"/>
</dbReference>
<keyword evidence="1 4" id="KW-0378">Hydrolase</keyword>
<reference evidence="4 5" key="1">
    <citation type="submission" date="2019-09" db="EMBL/GenBank/DDBJ databases">
        <authorList>
            <person name="Wang X."/>
        </authorList>
    </citation>
    <scope>NUCLEOTIDE SEQUENCE [LARGE SCALE GENOMIC DNA]</scope>
    <source>
        <strain evidence="4 5">CICC 11023</strain>
    </source>
</reference>
<dbReference type="Pfam" id="PF00857">
    <property type="entry name" value="Isochorismatase"/>
    <property type="match status" value="1"/>
</dbReference>
<dbReference type="EMBL" id="VXLC01000018">
    <property type="protein sequence ID" value="KAA8884787.1"/>
    <property type="molecule type" value="Genomic_DNA"/>
</dbReference>
<dbReference type="InterPro" id="IPR050272">
    <property type="entry name" value="Isochorismatase-like_hydrls"/>
</dbReference>
<keyword evidence="2" id="KW-1133">Transmembrane helix</keyword>
<evidence type="ECO:0000313" key="5">
    <source>
        <dbReference type="Proteomes" id="UP000323876"/>
    </source>
</evidence>
<dbReference type="PANTHER" id="PTHR43540:SF16">
    <property type="entry name" value="ISOCHORISMATASE-LIKE DOMAIN-CONTAINING PROTEIN"/>
    <property type="match status" value="1"/>
</dbReference>
<dbReference type="PANTHER" id="PTHR43540">
    <property type="entry name" value="PEROXYUREIDOACRYLATE/UREIDOACRYLATE AMIDOHYDROLASE-RELATED"/>
    <property type="match status" value="1"/>
</dbReference>
<sequence>MRESRYRAARTLLLSMDFQLGLLEQMPPDAYEAAVTTRLVLAVARRADIQVGHVVVGFRPGYPDLARWNTAFAGVPESGRMVVGGPDAAIHPELTPVGQEFVITKSRVSAFGATDLDRILRSREITTVVLAGVATSGVVLATLLDAFDRDYRVIVLRDCTADSDVHVHNALVERIFPRYGQVLYADELEGLFSSVATPVAVC</sequence>
<gene>
    <name evidence="4" type="ORF">F3087_33010</name>
</gene>
<evidence type="ECO:0000313" key="4">
    <source>
        <dbReference type="EMBL" id="KAA8884787.1"/>
    </source>
</evidence>
<feature type="transmembrane region" description="Helical" evidence="2">
    <location>
        <begin position="125"/>
        <end position="144"/>
    </location>
</feature>
<comment type="caution">
    <text evidence="4">The sequence shown here is derived from an EMBL/GenBank/DDBJ whole genome shotgun (WGS) entry which is preliminary data.</text>
</comment>
<feature type="domain" description="Isochorismatase-like" evidence="3">
    <location>
        <begin position="11"/>
        <end position="185"/>
    </location>
</feature>
<keyword evidence="5" id="KW-1185">Reference proteome</keyword>
<accession>A0A5N0E5T6</accession>
<keyword evidence="2" id="KW-0812">Transmembrane</keyword>
<dbReference type="CDD" id="cd00431">
    <property type="entry name" value="cysteine_hydrolases"/>
    <property type="match status" value="1"/>
</dbReference>
<dbReference type="RefSeq" id="WP_150406006.1">
    <property type="nucleotide sequence ID" value="NZ_VXLC01000018.1"/>
</dbReference>
<dbReference type="InterPro" id="IPR000868">
    <property type="entry name" value="Isochorismatase-like_dom"/>
</dbReference>
<name>A0A5N0E5T6_9NOCA</name>
<proteinExistence type="predicted"/>
<dbReference type="AlphaFoldDB" id="A0A5N0E5T6"/>
<dbReference type="OrthoDB" id="9814140at2"/>
<protein>
    <submittedName>
        <fullName evidence="4">Cysteine hydrolase</fullName>
    </submittedName>
</protein>
<evidence type="ECO:0000259" key="3">
    <source>
        <dbReference type="Pfam" id="PF00857"/>
    </source>
</evidence>
<evidence type="ECO:0000256" key="1">
    <source>
        <dbReference type="ARBA" id="ARBA00022801"/>
    </source>
</evidence>
<dbReference type="Gene3D" id="3.40.50.850">
    <property type="entry name" value="Isochorismatase-like"/>
    <property type="match status" value="1"/>
</dbReference>
<dbReference type="Proteomes" id="UP000323876">
    <property type="component" value="Unassembled WGS sequence"/>
</dbReference>
<keyword evidence="2" id="KW-0472">Membrane</keyword>